<evidence type="ECO:0000313" key="2">
    <source>
        <dbReference type="Proteomes" id="UP001586593"/>
    </source>
</evidence>
<evidence type="ECO:0000313" key="1">
    <source>
        <dbReference type="EMBL" id="KAL1877542.1"/>
    </source>
</evidence>
<dbReference type="Proteomes" id="UP001586593">
    <property type="component" value="Unassembled WGS sequence"/>
</dbReference>
<comment type="caution">
    <text evidence="1">The sequence shown here is derived from an EMBL/GenBank/DDBJ whole genome shotgun (WGS) entry which is preliminary data.</text>
</comment>
<keyword evidence="2" id="KW-1185">Reference proteome</keyword>
<proteinExistence type="predicted"/>
<gene>
    <name evidence="1" type="ORF">VTK73DRAFT_8600</name>
</gene>
<protein>
    <submittedName>
        <fullName evidence="1">Uncharacterized protein</fullName>
    </submittedName>
</protein>
<reference evidence="1 2" key="1">
    <citation type="journal article" date="2024" name="Commun. Biol.">
        <title>Comparative genomic analysis of thermophilic fungi reveals convergent evolutionary adaptations and gene losses.</title>
        <authorList>
            <person name="Steindorff A.S."/>
            <person name="Aguilar-Pontes M.V."/>
            <person name="Robinson A.J."/>
            <person name="Andreopoulos B."/>
            <person name="LaButti K."/>
            <person name="Kuo A."/>
            <person name="Mondo S."/>
            <person name="Riley R."/>
            <person name="Otillar R."/>
            <person name="Haridas S."/>
            <person name="Lipzen A."/>
            <person name="Grimwood J."/>
            <person name="Schmutz J."/>
            <person name="Clum A."/>
            <person name="Reid I.D."/>
            <person name="Moisan M.C."/>
            <person name="Butler G."/>
            <person name="Nguyen T.T.M."/>
            <person name="Dewar K."/>
            <person name="Conant G."/>
            <person name="Drula E."/>
            <person name="Henrissat B."/>
            <person name="Hansel C."/>
            <person name="Singer S."/>
            <person name="Hutchinson M.I."/>
            <person name="de Vries R.P."/>
            <person name="Natvig D.O."/>
            <person name="Powell A.J."/>
            <person name="Tsang A."/>
            <person name="Grigoriev I.V."/>
        </authorList>
    </citation>
    <scope>NUCLEOTIDE SEQUENCE [LARGE SCALE GENOMIC DNA]</scope>
    <source>
        <strain evidence="1 2">ATCC 24622</strain>
    </source>
</reference>
<sequence>MDESGATEDGDSSLSTDKQELLVVVISPKGDLILDVIFTTSKETLKAARKANTVRLGQAKYRPPLKSRVRVGYRVQLDVLKKHSRYFENLLSDPRFQEAKTIAAALSRLSLQKVSAADAEEKDLPRVQIVDDDEATRSSGRDAVFADLLRILHGHDAAQKAPSLSYVAVLAVLADRFDCAEPVSRYLKSGLKFKWPVTRVPPRDDDARLSTAAEEVIRQKILVSWVLDQPTRMQVATRELIMYGSRRWSVFPDTEMTGAAWWDLPDDLENELQYRRECILNTIASAIQHFLALYTSRNRQCRLGYDSSAACDSYQLGEMVRFLTSRRLLYLVDFSPASVDKVSDSSQTEIGGIIATLKQCPAYQIDKNHTNCGLRIRLLPILELIQSMLSSNVIAIPRLPWKRDRAATSWIPKGGDDDRDGDEDRRVFRFTHGLAADERLRYEGTMAADRLARQLFTARSWDWTPDS</sequence>
<name>A0ABR3XPS4_9PEZI</name>
<dbReference type="EMBL" id="JAZHXJ010000064">
    <property type="protein sequence ID" value="KAL1877542.1"/>
    <property type="molecule type" value="Genomic_DNA"/>
</dbReference>
<organism evidence="1 2">
    <name type="scientific">Phialemonium thermophilum</name>
    <dbReference type="NCBI Taxonomy" id="223376"/>
    <lineage>
        <taxon>Eukaryota</taxon>
        <taxon>Fungi</taxon>
        <taxon>Dikarya</taxon>
        <taxon>Ascomycota</taxon>
        <taxon>Pezizomycotina</taxon>
        <taxon>Sordariomycetes</taxon>
        <taxon>Sordariomycetidae</taxon>
        <taxon>Cephalothecales</taxon>
        <taxon>Cephalothecaceae</taxon>
        <taxon>Phialemonium</taxon>
    </lineage>
</organism>
<accession>A0ABR3XPS4</accession>